<gene>
    <name evidence="7" type="ORF">J2781_000142</name>
</gene>
<organism evidence="7 8">
    <name type="scientific">Chryseobacterium geocarposphaerae</name>
    <dbReference type="NCBI Taxonomy" id="1416776"/>
    <lineage>
        <taxon>Bacteria</taxon>
        <taxon>Pseudomonadati</taxon>
        <taxon>Bacteroidota</taxon>
        <taxon>Flavobacteriia</taxon>
        <taxon>Flavobacteriales</taxon>
        <taxon>Weeksellaceae</taxon>
        <taxon>Chryseobacterium group</taxon>
        <taxon>Chryseobacterium</taxon>
    </lineage>
</organism>
<proteinExistence type="predicted"/>
<evidence type="ECO:0000256" key="2">
    <source>
        <dbReference type="ARBA" id="ARBA00022475"/>
    </source>
</evidence>
<keyword evidence="8" id="KW-1185">Reference proteome</keyword>
<evidence type="ECO:0000256" key="6">
    <source>
        <dbReference type="SAM" id="Phobius"/>
    </source>
</evidence>
<dbReference type="InterPro" id="IPR050833">
    <property type="entry name" value="Poly_Biosynth_Transport"/>
</dbReference>
<feature type="transmembrane region" description="Helical" evidence="6">
    <location>
        <begin position="54"/>
        <end position="72"/>
    </location>
</feature>
<keyword evidence="5 6" id="KW-0472">Membrane</keyword>
<comment type="subcellular location">
    <subcellularLocation>
        <location evidence="1">Cell membrane</location>
        <topology evidence="1">Multi-pass membrane protein</topology>
    </subcellularLocation>
</comment>
<protein>
    <submittedName>
        <fullName evidence="7">PST family polysaccharide transporter</fullName>
    </submittedName>
</protein>
<accession>A0ABU1L956</accession>
<keyword evidence="3 6" id="KW-0812">Transmembrane</keyword>
<sequence>MINRIKNIFNTKDKKALLENFVSLSALQLVGMLLPLVTLPYILRVIGFEKYGVVVFAASLIAYFTALTDYSFRITATRDVAIYRDSPKKLNIIYSKVLTIKTLFLLISWFIILIAVYFYPPFYENREIYFYTSLLLLGYVLFPEWFFQGIEKMRYITYLNLGIKLFFTLCVFIFIKKESDFWIYPLLQSAGYIGAGIVGQYVLVKKYKLKFIFLPYKTIIKTIKVNSPIFINQFVPTLYNNTSTFVLGIFGTAQLVGIYQAILTVINLIVALVEILSRVFFPFLNRKKNAFQWYKKMMLIMITVMIAGVLIFNKLIFWYLNVSYDNAFWILLILSVGLFGYTLYNIFGLNYFIVHRQDKLVMKNTLLFSLLGFFITIPLIRYSTIFGSAISLSLVRCLIGSSLYLKWLKNDATKNL</sequence>
<evidence type="ECO:0000256" key="5">
    <source>
        <dbReference type="ARBA" id="ARBA00023136"/>
    </source>
</evidence>
<feature type="transmembrane region" description="Helical" evidence="6">
    <location>
        <begin position="21"/>
        <end position="42"/>
    </location>
</feature>
<comment type="caution">
    <text evidence="7">The sequence shown here is derived from an EMBL/GenBank/DDBJ whole genome shotgun (WGS) entry which is preliminary data.</text>
</comment>
<evidence type="ECO:0000256" key="1">
    <source>
        <dbReference type="ARBA" id="ARBA00004651"/>
    </source>
</evidence>
<feature type="transmembrane region" description="Helical" evidence="6">
    <location>
        <begin position="326"/>
        <end position="353"/>
    </location>
</feature>
<feature type="transmembrane region" description="Helical" evidence="6">
    <location>
        <begin position="181"/>
        <end position="204"/>
    </location>
</feature>
<dbReference type="Pfam" id="PF01943">
    <property type="entry name" value="Polysacc_synt"/>
    <property type="match status" value="1"/>
</dbReference>
<dbReference type="InterPro" id="IPR002797">
    <property type="entry name" value="Polysacc_synth"/>
</dbReference>
<keyword evidence="4 6" id="KW-1133">Transmembrane helix</keyword>
<evidence type="ECO:0000256" key="3">
    <source>
        <dbReference type="ARBA" id="ARBA00022692"/>
    </source>
</evidence>
<feature type="transmembrane region" description="Helical" evidence="6">
    <location>
        <begin position="225"/>
        <end position="250"/>
    </location>
</feature>
<dbReference type="PANTHER" id="PTHR30250">
    <property type="entry name" value="PST FAMILY PREDICTED COLANIC ACID TRANSPORTER"/>
    <property type="match status" value="1"/>
</dbReference>
<feature type="transmembrane region" description="Helical" evidence="6">
    <location>
        <begin position="256"/>
        <end position="276"/>
    </location>
</feature>
<dbReference type="Proteomes" id="UP001184853">
    <property type="component" value="Unassembled WGS sequence"/>
</dbReference>
<evidence type="ECO:0000256" key="4">
    <source>
        <dbReference type="ARBA" id="ARBA00022989"/>
    </source>
</evidence>
<dbReference type="RefSeq" id="WP_115981504.1">
    <property type="nucleotide sequence ID" value="NZ_JAVDQS010000001.1"/>
</dbReference>
<feature type="transmembrane region" description="Helical" evidence="6">
    <location>
        <begin position="158"/>
        <end position="175"/>
    </location>
</feature>
<feature type="transmembrane region" description="Helical" evidence="6">
    <location>
        <begin position="360"/>
        <end position="380"/>
    </location>
</feature>
<keyword evidence="2" id="KW-1003">Cell membrane</keyword>
<feature type="transmembrane region" description="Helical" evidence="6">
    <location>
        <begin position="128"/>
        <end position="146"/>
    </location>
</feature>
<dbReference type="EMBL" id="JAVDQS010000001">
    <property type="protein sequence ID" value="MDR6403238.1"/>
    <property type="molecule type" value="Genomic_DNA"/>
</dbReference>
<evidence type="ECO:0000313" key="7">
    <source>
        <dbReference type="EMBL" id="MDR6403238.1"/>
    </source>
</evidence>
<evidence type="ECO:0000313" key="8">
    <source>
        <dbReference type="Proteomes" id="UP001184853"/>
    </source>
</evidence>
<feature type="transmembrane region" description="Helical" evidence="6">
    <location>
        <begin position="297"/>
        <end position="320"/>
    </location>
</feature>
<feature type="transmembrane region" description="Helical" evidence="6">
    <location>
        <begin position="386"/>
        <end position="405"/>
    </location>
</feature>
<reference evidence="7 8" key="1">
    <citation type="submission" date="2023-07" db="EMBL/GenBank/DDBJ databases">
        <title>Sorghum-associated microbial communities from plants grown in Nebraska, USA.</title>
        <authorList>
            <person name="Schachtman D."/>
        </authorList>
    </citation>
    <scope>NUCLEOTIDE SEQUENCE [LARGE SCALE GENOMIC DNA]</scope>
    <source>
        <strain evidence="7 8">DS1709</strain>
    </source>
</reference>
<dbReference type="PANTHER" id="PTHR30250:SF11">
    <property type="entry name" value="O-ANTIGEN TRANSPORTER-RELATED"/>
    <property type="match status" value="1"/>
</dbReference>
<name>A0ABU1L956_9FLAO</name>
<feature type="transmembrane region" description="Helical" evidence="6">
    <location>
        <begin position="93"/>
        <end position="116"/>
    </location>
</feature>